<dbReference type="GO" id="GO:0008270">
    <property type="term" value="F:zinc ion binding"/>
    <property type="evidence" value="ECO:0007669"/>
    <property type="project" value="UniProtKB-KW"/>
</dbReference>
<keyword evidence="2" id="KW-0863">Zinc-finger</keyword>
<keyword evidence="6" id="KW-1185">Reference proteome</keyword>
<dbReference type="InterPro" id="IPR000058">
    <property type="entry name" value="Znf_AN1"/>
</dbReference>
<dbReference type="AlphaFoldDB" id="A0A419WPJ1"/>
<organism evidence="5 6">
    <name type="scientific">Halopiger aswanensis</name>
    <dbReference type="NCBI Taxonomy" id="148449"/>
    <lineage>
        <taxon>Archaea</taxon>
        <taxon>Methanobacteriati</taxon>
        <taxon>Methanobacteriota</taxon>
        <taxon>Stenosarchaea group</taxon>
        <taxon>Halobacteria</taxon>
        <taxon>Halobacteriales</taxon>
        <taxon>Natrialbaceae</taxon>
        <taxon>Halopiger</taxon>
    </lineage>
</organism>
<dbReference type="SMART" id="SM00154">
    <property type="entry name" value="ZnF_AN1"/>
    <property type="match status" value="1"/>
</dbReference>
<dbReference type="EMBL" id="RAPO01000001">
    <property type="protein sequence ID" value="RKD97379.1"/>
    <property type="molecule type" value="Genomic_DNA"/>
</dbReference>
<evidence type="ECO:0000256" key="1">
    <source>
        <dbReference type="ARBA" id="ARBA00022723"/>
    </source>
</evidence>
<evidence type="ECO:0000256" key="3">
    <source>
        <dbReference type="ARBA" id="ARBA00022833"/>
    </source>
</evidence>
<dbReference type="Pfam" id="PF01428">
    <property type="entry name" value="zf-AN1"/>
    <property type="match status" value="1"/>
</dbReference>
<evidence type="ECO:0000256" key="2">
    <source>
        <dbReference type="ARBA" id="ARBA00022771"/>
    </source>
</evidence>
<dbReference type="Gene3D" id="4.10.1110.10">
    <property type="entry name" value="AN1-like Zinc finger"/>
    <property type="match status" value="1"/>
</dbReference>
<dbReference type="OrthoDB" id="26567at2157"/>
<evidence type="ECO:0000313" key="5">
    <source>
        <dbReference type="EMBL" id="RKD97379.1"/>
    </source>
</evidence>
<keyword evidence="3" id="KW-0862">Zinc</keyword>
<dbReference type="SUPFAM" id="SSF118310">
    <property type="entry name" value="AN1-like Zinc finger"/>
    <property type="match status" value="1"/>
</dbReference>
<name>A0A419WPJ1_9EURY</name>
<reference evidence="5 6" key="1">
    <citation type="submission" date="2018-09" db="EMBL/GenBank/DDBJ databases">
        <title>Genomic Encyclopedia of Archaeal and Bacterial Type Strains, Phase II (KMG-II): from individual species to whole genera.</title>
        <authorList>
            <person name="Goeker M."/>
        </authorList>
    </citation>
    <scope>NUCLEOTIDE SEQUENCE [LARGE SCALE GENOMIC DNA]</scope>
    <source>
        <strain evidence="5 6">DSM 13151</strain>
    </source>
</reference>
<dbReference type="Proteomes" id="UP000283805">
    <property type="component" value="Unassembled WGS sequence"/>
</dbReference>
<proteinExistence type="predicted"/>
<keyword evidence="1" id="KW-0479">Metal-binding</keyword>
<evidence type="ECO:0000313" key="6">
    <source>
        <dbReference type="Proteomes" id="UP000283805"/>
    </source>
</evidence>
<comment type="caution">
    <text evidence="5">The sequence shown here is derived from an EMBL/GenBank/DDBJ whole genome shotgun (WGS) entry which is preliminary data.</text>
</comment>
<evidence type="ECO:0000259" key="4">
    <source>
        <dbReference type="SMART" id="SM00154"/>
    </source>
</evidence>
<sequence length="78" mass="8182">MGDCAYPGCSGDESMQNSCSYCGDSYCSEHRLPESHDCPAVSAANTLGPDFRASGEQTEIGSDSGDGLLSRLKSLLSR</sequence>
<protein>
    <submittedName>
        <fullName evidence="5">AN1-like zinc finger protein</fullName>
    </submittedName>
</protein>
<accession>A0A419WPJ1</accession>
<dbReference type="RefSeq" id="WP_120242921.1">
    <property type="nucleotide sequence ID" value="NZ_RAPO01000001.1"/>
</dbReference>
<feature type="domain" description="AN1-type" evidence="4">
    <location>
        <begin position="4"/>
        <end position="43"/>
    </location>
</feature>
<gene>
    <name evidence="5" type="ORF">ATJ93_0365</name>
</gene>
<dbReference type="InterPro" id="IPR035896">
    <property type="entry name" value="AN1-like_Znf"/>
</dbReference>